<dbReference type="AlphaFoldDB" id="A0A0G2FWE6"/>
<comment type="caution">
    <text evidence="2">The sequence shown here is derived from an EMBL/GenBank/DDBJ whole genome shotgun (WGS) entry which is preliminary data.</text>
</comment>
<protein>
    <submittedName>
        <fullName evidence="2">Uncharacterized protein</fullName>
    </submittedName>
</protein>
<feature type="compositionally biased region" description="Polar residues" evidence="1">
    <location>
        <begin position="8"/>
        <end position="18"/>
    </location>
</feature>
<feature type="compositionally biased region" description="Polar residues" evidence="1">
    <location>
        <begin position="73"/>
        <end position="90"/>
    </location>
</feature>
<reference evidence="2 3" key="1">
    <citation type="submission" date="2015-03" db="EMBL/GenBank/DDBJ databases">
        <authorList>
            <person name="Morales-Cruz A."/>
            <person name="Amrine K.C."/>
            <person name="Cantu D."/>
        </authorList>
    </citation>
    <scope>NUCLEOTIDE SEQUENCE [LARGE SCALE GENOMIC DNA]</scope>
    <source>
        <strain evidence="2">DS831</strain>
    </source>
</reference>
<name>A0A0G2FWE6_9PEZI</name>
<gene>
    <name evidence="2" type="ORF">UCDDS831_g07245</name>
</gene>
<feature type="compositionally biased region" description="Acidic residues" evidence="1">
    <location>
        <begin position="187"/>
        <end position="213"/>
    </location>
</feature>
<evidence type="ECO:0000313" key="2">
    <source>
        <dbReference type="EMBL" id="KKY16153.1"/>
    </source>
</evidence>
<evidence type="ECO:0000256" key="1">
    <source>
        <dbReference type="SAM" id="MobiDB-lite"/>
    </source>
</evidence>
<proteinExistence type="predicted"/>
<evidence type="ECO:0000313" key="3">
    <source>
        <dbReference type="Proteomes" id="UP000034182"/>
    </source>
</evidence>
<reference evidence="2 3" key="2">
    <citation type="submission" date="2015-05" db="EMBL/GenBank/DDBJ databases">
        <title>Distinctive expansion of gene families associated with plant cell wall degradation and secondary metabolism in the genomes of grapevine trunk pathogens.</title>
        <authorList>
            <person name="Lawrence D.P."/>
            <person name="Travadon R."/>
            <person name="Rolshausen P.E."/>
            <person name="Baumgartner K."/>
        </authorList>
    </citation>
    <scope>NUCLEOTIDE SEQUENCE [LARGE SCALE GENOMIC DNA]</scope>
    <source>
        <strain evidence="2">DS831</strain>
    </source>
</reference>
<dbReference type="Proteomes" id="UP000034182">
    <property type="component" value="Unassembled WGS sequence"/>
</dbReference>
<dbReference type="EMBL" id="LAQI01000174">
    <property type="protein sequence ID" value="KKY16153.1"/>
    <property type="molecule type" value="Genomic_DNA"/>
</dbReference>
<feature type="region of interest" description="Disordered" evidence="1">
    <location>
        <begin position="131"/>
        <end position="227"/>
    </location>
</feature>
<organism evidence="2 3">
    <name type="scientific">Diplodia seriata</name>
    <dbReference type="NCBI Taxonomy" id="420778"/>
    <lineage>
        <taxon>Eukaryota</taxon>
        <taxon>Fungi</taxon>
        <taxon>Dikarya</taxon>
        <taxon>Ascomycota</taxon>
        <taxon>Pezizomycotina</taxon>
        <taxon>Dothideomycetes</taxon>
        <taxon>Dothideomycetes incertae sedis</taxon>
        <taxon>Botryosphaeriales</taxon>
        <taxon>Botryosphaeriaceae</taxon>
        <taxon>Diplodia</taxon>
    </lineage>
</organism>
<sequence>MDAASPSPVKQQQEQQYLTLMERTRLTMEGHTTSPAKAAPSPRPLAPEEQAKADATAALIERTRQTMLAMAPQQPTSNPKGRTRSNSTKNAGGGRGRGGSRRRFPSNPWEGKRKVSPLFEEWAEKATAMELEEAGLAPPPGRATPKDKLFEEDVDESSVFKSRPKIAASPLLEPEEDDVGAAGDGVSELEYDDGMEEIEEEGEEGEEEEDDETMGAWENSPLKGKGR</sequence>
<accession>A0A0G2FWE6</accession>
<feature type="region of interest" description="Disordered" evidence="1">
    <location>
        <begin position="1"/>
        <end position="115"/>
    </location>
</feature>